<keyword evidence="2" id="KW-1003">Cell membrane</keyword>
<feature type="transmembrane region" description="Helical" evidence="6">
    <location>
        <begin position="58"/>
        <end position="75"/>
    </location>
</feature>
<dbReference type="AlphaFoldDB" id="A0A445MZT5"/>
<evidence type="ECO:0000256" key="3">
    <source>
        <dbReference type="ARBA" id="ARBA00022692"/>
    </source>
</evidence>
<organism evidence="7">
    <name type="scientific">uncultured Desulfobacterium sp</name>
    <dbReference type="NCBI Taxonomy" id="201089"/>
    <lineage>
        <taxon>Bacteria</taxon>
        <taxon>Pseudomonadati</taxon>
        <taxon>Thermodesulfobacteriota</taxon>
        <taxon>Desulfobacteria</taxon>
        <taxon>Desulfobacterales</taxon>
        <taxon>Desulfobacteriaceae</taxon>
        <taxon>Desulfobacterium</taxon>
        <taxon>environmental samples</taxon>
    </lineage>
</organism>
<evidence type="ECO:0000256" key="2">
    <source>
        <dbReference type="ARBA" id="ARBA00022475"/>
    </source>
</evidence>
<keyword evidence="5 6" id="KW-0472">Membrane</keyword>
<evidence type="ECO:0000313" key="7">
    <source>
        <dbReference type="EMBL" id="SPD75004.1"/>
    </source>
</evidence>
<dbReference type="EMBL" id="OJIN01000182">
    <property type="protein sequence ID" value="SPD75004.1"/>
    <property type="molecule type" value="Genomic_DNA"/>
</dbReference>
<name>A0A445MZT5_9BACT</name>
<feature type="transmembrane region" description="Helical" evidence="6">
    <location>
        <begin position="87"/>
        <end position="108"/>
    </location>
</feature>
<feature type="transmembrane region" description="Helical" evidence="6">
    <location>
        <begin position="422"/>
        <end position="442"/>
    </location>
</feature>
<proteinExistence type="predicted"/>
<dbReference type="PANTHER" id="PTHR30250">
    <property type="entry name" value="PST FAMILY PREDICTED COLANIC ACID TRANSPORTER"/>
    <property type="match status" value="1"/>
</dbReference>
<feature type="transmembrane region" description="Helical" evidence="6">
    <location>
        <begin position="180"/>
        <end position="202"/>
    </location>
</feature>
<accession>A0A445MZT5</accession>
<keyword evidence="3 6" id="KW-0812">Transmembrane</keyword>
<keyword evidence="4 6" id="KW-1133">Transmembrane helix</keyword>
<dbReference type="GO" id="GO:0005886">
    <property type="term" value="C:plasma membrane"/>
    <property type="evidence" value="ECO:0007669"/>
    <property type="project" value="UniProtKB-SubCell"/>
</dbReference>
<feature type="transmembrane region" description="Helical" evidence="6">
    <location>
        <begin position="12"/>
        <end position="38"/>
    </location>
</feature>
<reference evidence="7" key="1">
    <citation type="submission" date="2018-01" db="EMBL/GenBank/DDBJ databases">
        <authorList>
            <person name="Regsiter A."/>
            <person name="William W."/>
        </authorList>
    </citation>
    <scope>NUCLEOTIDE SEQUENCE</scope>
    <source>
        <strain evidence="7">TRIP AH-1</strain>
    </source>
</reference>
<feature type="transmembrane region" description="Helical" evidence="6">
    <location>
        <begin position="330"/>
        <end position="353"/>
    </location>
</feature>
<evidence type="ECO:0000256" key="4">
    <source>
        <dbReference type="ARBA" id="ARBA00022989"/>
    </source>
</evidence>
<dbReference type="Pfam" id="PF13440">
    <property type="entry name" value="Polysacc_synt_3"/>
    <property type="match status" value="1"/>
</dbReference>
<evidence type="ECO:0000256" key="5">
    <source>
        <dbReference type="ARBA" id="ARBA00023136"/>
    </source>
</evidence>
<feature type="transmembrane region" description="Helical" evidence="6">
    <location>
        <begin position="299"/>
        <end position="318"/>
    </location>
</feature>
<feature type="transmembrane region" description="Helical" evidence="6">
    <location>
        <begin position="123"/>
        <end position="144"/>
    </location>
</feature>
<gene>
    <name evidence="7" type="ORF">PITCH_A400039</name>
</gene>
<feature type="transmembrane region" description="Helical" evidence="6">
    <location>
        <begin position="156"/>
        <end position="174"/>
    </location>
</feature>
<feature type="transmembrane region" description="Helical" evidence="6">
    <location>
        <begin position="365"/>
        <end position="384"/>
    </location>
</feature>
<comment type="subcellular location">
    <subcellularLocation>
        <location evidence="1">Cell membrane</location>
        <topology evidence="1">Multi-pass membrane protein</topology>
    </subcellularLocation>
</comment>
<sequence length="492" mass="56035">MSISVISESKLLAMHSLIYGLGNALNRVVALLLLPIYTRFLTPHDYGIKELVGLSTDVIGILLSTAISGAIYRFYFEYQDEKDRNEVISSAIITIGSFGLLTLTILSFATKTMARYILDSPELYYYFLISFASVWFNSLNDIGYNYLRANHQSLKYVVFSLVKLTSNIGMNIYFICFLKIGVLGILISTLITSILMFLVMNVPLSIKTGMRFSATKIKEMLRFGLPMIPGQFGAFLVNISDRFFIKGYCSVADAGLYSLGYRFGTLPANFISEPFNQVWQPRRFEIYKEDNSEKIFGKIFTYFLTFMLFAGLIIAMLTKDILMIISDSTFWQAYKIVPIIVLATIIFTFHYHLNMGILISKKTKYLAYINLSNGIFVLILNFLLIPKYGVFGATYATLFAFIYKIALTYHYSSKYYKIHFEFLRIGKTIIIAALIYCASLFIGHPVIYLSICLKVSLVLLYPVILLLLGFFTKEEKAKAADYFNRLLSIIKN</sequence>
<feature type="transmembrane region" description="Helical" evidence="6">
    <location>
        <begin position="390"/>
        <end position="410"/>
    </location>
</feature>
<evidence type="ECO:0000256" key="1">
    <source>
        <dbReference type="ARBA" id="ARBA00004651"/>
    </source>
</evidence>
<feature type="transmembrane region" description="Helical" evidence="6">
    <location>
        <begin position="448"/>
        <end position="471"/>
    </location>
</feature>
<protein>
    <submittedName>
        <fullName evidence="7">Putative Polysaccharide biosynthesis protein</fullName>
    </submittedName>
</protein>
<dbReference type="InterPro" id="IPR050833">
    <property type="entry name" value="Poly_Biosynth_Transport"/>
</dbReference>
<dbReference type="PANTHER" id="PTHR30250:SF11">
    <property type="entry name" value="O-ANTIGEN TRANSPORTER-RELATED"/>
    <property type="match status" value="1"/>
</dbReference>
<evidence type="ECO:0000256" key="6">
    <source>
        <dbReference type="SAM" id="Phobius"/>
    </source>
</evidence>